<dbReference type="EMBL" id="CM007386">
    <property type="protein sequence ID" value="ONK66475.1"/>
    <property type="molecule type" value="Genomic_DNA"/>
</dbReference>
<evidence type="ECO:0000313" key="5">
    <source>
        <dbReference type="EMBL" id="ONK66475.1"/>
    </source>
</evidence>
<evidence type="ECO:0000256" key="2">
    <source>
        <dbReference type="ARBA" id="ARBA00022803"/>
    </source>
</evidence>
<dbReference type="InterPro" id="IPR011990">
    <property type="entry name" value="TPR-like_helical_dom_sf"/>
</dbReference>
<organism evidence="5 6">
    <name type="scientific">Asparagus officinalis</name>
    <name type="common">Garden asparagus</name>
    <dbReference type="NCBI Taxonomy" id="4686"/>
    <lineage>
        <taxon>Eukaryota</taxon>
        <taxon>Viridiplantae</taxon>
        <taxon>Streptophyta</taxon>
        <taxon>Embryophyta</taxon>
        <taxon>Tracheophyta</taxon>
        <taxon>Spermatophyta</taxon>
        <taxon>Magnoliopsida</taxon>
        <taxon>Liliopsida</taxon>
        <taxon>Asparagales</taxon>
        <taxon>Asparagaceae</taxon>
        <taxon>Asparagoideae</taxon>
        <taxon>Asparagus</taxon>
    </lineage>
</organism>
<dbReference type="GO" id="GO:0016593">
    <property type="term" value="C:Cdc73/Paf1 complex"/>
    <property type="evidence" value="ECO:0007669"/>
    <property type="project" value="TreeGrafter"/>
</dbReference>
<feature type="repeat" description="TPR" evidence="3">
    <location>
        <begin position="73"/>
        <end position="106"/>
    </location>
</feature>
<dbReference type="AlphaFoldDB" id="A0A5P1EKF1"/>
<dbReference type="Pfam" id="PF13432">
    <property type="entry name" value="TPR_16"/>
    <property type="match status" value="1"/>
</dbReference>
<reference evidence="6" key="1">
    <citation type="journal article" date="2017" name="Nat. Commun.">
        <title>The asparagus genome sheds light on the origin and evolution of a young Y chromosome.</title>
        <authorList>
            <person name="Harkess A."/>
            <person name="Zhou J."/>
            <person name="Xu C."/>
            <person name="Bowers J.E."/>
            <person name="Van der Hulst R."/>
            <person name="Ayyampalayam S."/>
            <person name="Mercati F."/>
            <person name="Riccardi P."/>
            <person name="McKain M.R."/>
            <person name="Kakrana A."/>
            <person name="Tang H."/>
            <person name="Ray J."/>
            <person name="Groenendijk J."/>
            <person name="Arikit S."/>
            <person name="Mathioni S.M."/>
            <person name="Nakano M."/>
            <person name="Shan H."/>
            <person name="Telgmann-Rauber A."/>
            <person name="Kanno A."/>
            <person name="Yue Z."/>
            <person name="Chen H."/>
            <person name="Li W."/>
            <person name="Chen Y."/>
            <person name="Xu X."/>
            <person name="Zhang Y."/>
            <person name="Luo S."/>
            <person name="Chen H."/>
            <person name="Gao J."/>
            <person name="Mao Z."/>
            <person name="Pires J.C."/>
            <person name="Luo M."/>
            <person name="Kudrna D."/>
            <person name="Wing R.A."/>
            <person name="Meyers B.C."/>
            <person name="Yi K."/>
            <person name="Kong H."/>
            <person name="Lavrijsen P."/>
            <person name="Sunseri F."/>
            <person name="Falavigna A."/>
            <person name="Ye Y."/>
            <person name="Leebens-Mack J.H."/>
            <person name="Chen G."/>
        </authorList>
    </citation>
    <scope>NUCLEOTIDE SEQUENCE [LARGE SCALE GENOMIC DNA]</scope>
    <source>
        <strain evidence="6">cv. DH0086</strain>
    </source>
</reference>
<dbReference type="Gene3D" id="1.25.40.10">
    <property type="entry name" value="Tetratricopeptide repeat domain"/>
    <property type="match status" value="1"/>
</dbReference>
<dbReference type="GO" id="GO:0000993">
    <property type="term" value="F:RNA polymerase II complex binding"/>
    <property type="evidence" value="ECO:0007669"/>
    <property type="project" value="TreeGrafter"/>
</dbReference>
<feature type="repeat" description="TPR" evidence="3">
    <location>
        <begin position="39"/>
        <end position="72"/>
    </location>
</feature>
<keyword evidence="2 3" id="KW-0802">TPR repeat</keyword>
<evidence type="ECO:0000313" key="6">
    <source>
        <dbReference type="Proteomes" id="UP000243459"/>
    </source>
</evidence>
<gene>
    <name evidence="5" type="ORF">A4U43_C06F8550</name>
</gene>
<proteinExistence type="predicted"/>
<dbReference type="SUPFAM" id="SSF48452">
    <property type="entry name" value="TPR-like"/>
    <property type="match status" value="1"/>
</dbReference>
<keyword evidence="6" id="KW-1185">Reference proteome</keyword>
<sequence length="303" mass="34600">MAKNGAGMINRGYIFVAKGDLQQASSFFKIVLDEDPNNIPALLGLGQVQLKLGDFRSSLSSFEKVLVVFPENCEFMKAIGLIYVQLGQNEKALEIFCKAARIDPRDAQALSIIKKDGEEVPIKLLNSIGVLYFEKAEFELLQFSDVGVLRLQGNWNFFAAIRSEKIGAKLEATHLEKANELYTKVRSTVAELKNAVRAFSQLSAASSYHTHGFDEKKIETHVEYCKHLLDAAKIHCEVAEREEQQNRQRLELAYQVERRKHEDELKQLRQQKEHFDRVKEQWKFVSIPSAKRKERTPGEEDLS</sequence>
<dbReference type="GO" id="GO:0006355">
    <property type="term" value="P:regulation of DNA-templated transcription"/>
    <property type="evidence" value="ECO:0007669"/>
    <property type="project" value="InterPro"/>
</dbReference>
<dbReference type="GO" id="GO:0006368">
    <property type="term" value="P:transcription elongation by RNA polymerase II"/>
    <property type="evidence" value="ECO:0007669"/>
    <property type="project" value="TreeGrafter"/>
</dbReference>
<dbReference type="InterPro" id="IPR031101">
    <property type="entry name" value="Ctr9"/>
</dbReference>
<dbReference type="Proteomes" id="UP000243459">
    <property type="component" value="Chromosome 6"/>
</dbReference>
<keyword evidence="1" id="KW-0677">Repeat</keyword>
<dbReference type="SMART" id="SM00028">
    <property type="entry name" value="TPR"/>
    <property type="match status" value="3"/>
</dbReference>
<feature type="coiled-coil region" evidence="4">
    <location>
        <begin position="251"/>
        <end position="278"/>
    </location>
</feature>
<keyword evidence="4" id="KW-0175">Coiled coil</keyword>
<dbReference type="PROSITE" id="PS50005">
    <property type="entry name" value="TPR"/>
    <property type="match status" value="3"/>
</dbReference>
<accession>A0A5P1EKF1</accession>
<dbReference type="Gramene" id="ONK66475">
    <property type="protein sequence ID" value="ONK66475"/>
    <property type="gene ID" value="A4U43_C06F8550"/>
</dbReference>
<evidence type="ECO:0000256" key="3">
    <source>
        <dbReference type="PROSITE-ProRule" id="PRU00339"/>
    </source>
</evidence>
<dbReference type="PANTHER" id="PTHR14027:SF2">
    <property type="entry name" value="RNA POLYMERASE-ASSOCIATED PROTEIN CTR9 HOMOLOG"/>
    <property type="match status" value="1"/>
</dbReference>
<protein>
    <submittedName>
        <fullName evidence="5">Uncharacterized protein</fullName>
    </submittedName>
</protein>
<evidence type="ECO:0000256" key="1">
    <source>
        <dbReference type="ARBA" id="ARBA00022737"/>
    </source>
</evidence>
<dbReference type="InterPro" id="IPR019734">
    <property type="entry name" value="TPR_rpt"/>
</dbReference>
<evidence type="ECO:0000256" key="4">
    <source>
        <dbReference type="SAM" id="Coils"/>
    </source>
</evidence>
<dbReference type="PANTHER" id="PTHR14027">
    <property type="entry name" value="RNA POLYMERASE-ASSOCIATED PROTEIN CTR9"/>
    <property type="match status" value="1"/>
</dbReference>
<feature type="repeat" description="TPR" evidence="3">
    <location>
        <begin position="5"/>
        <end position="38"/>
    </location>
</feature>
<name>A0A5P1EKF1_ASPOF</name>